<dbReference type="EMBL" id="VSKK01000003">
    <property type="protein sequence ID" value="TYB76354.1"/>
    <property type="molecule type" value="Genomic_DNA"/>
</dbReference>
<comment type="caution">
    <text evidence="1">The sequence shown here is derived from an EMBL/GenBank/DDBJ whole genome shotgun (WGS) entry which is preliminary data.</text>
</comment>
<reference evidence="1 2" key="1">
    <citation type="submission" date="2019-08" db="EMBL/GenBank/DDBJ databases">
        <title>Genomes of Antarctic Bizionia species.</title>
        <authorList>
            <person name="Bowman J.P."/>
        </authorList>
    </citation>
    <scope>NUCLEOTIDE SEQUENCE [LARGE SCALE GENOMIC DNA]</scope>
    <source>
        <strain evidence="1 2">ADA-4</strain>
    </source>
</reference>
<dbReference type="Proteomes" id="UP000323720">
    <property type="component" value="Unassembled WGS sequence"/>
</dbReference>
<organism evidence="1 2">
    <name type="scientific">Bizionia myxarmorum</name>
    <dbReference type="NCBI Taxonomy" id="291186"/>
    <lineage>
        <taxon>Bacteria</taxon>
        <taxon>Pseudomonadati</taxon>
        <taxon>Bacteroidota</taxon>
        <taxon>Flavobacteriia</taxon>
        <taxon>Flavobacteriales</taxon>
        <taxon>Flavobacteriaceae</taxon>
        <taxon>Bizionia</taxon>
    </lineage>
</organism>
<accession>A0A5D0R720</accession>
<protein>
    <submittedName>
        <fullName evidence="1">Uncharacterized protein</fullName>
    </submittedName>
</protein>
<evidence type="ECO:0000313" key="1">
    <source>
        <dbReference type="EMBL" id="TYB76354.1"/>
    </source>
</evidence>
<gene>
    <name evidence="1" type="ORF">ES674_12250</name>
</gene>
<dbReference type="AlphaFoldDB" id="A0A5D0R720"/>
<dbReference type="RefSeq" id="WP_148404380.1">
    <property type="nucleotide sequence ID" value="NZ_VSKK01000003.1"/>
</dbReference>
<sequence length="233" mass="26831">MIRTLYRSFIVLSAMLLFNCKEKNESTSNLEINETAKKEKVIDTVFNHIYTEIDDKKYDFSYNVDTLDVFLTTNYGKTKIFFEFTKEITFVPDSKHDRLNGFYDKNYKLDIRNITFNDSLITYKEYKDDIFHQDNEILVSENITKTDFYESLDSNFLLDGKSIHDKLIEKPCASCVVVLTILATNVVGDSRGSNKELCEQQNALVAVNCANKDDFCLESEGPCKLKCVPCSTL</sequence>
<proteinExistence type="predicted"/>
<dbReference type="OrthoDB" id="1431885at2"/>
<name>A0A5D0R720_9FLAO</name>
<evidence type="ECO:0000313" key="2">
    <source>
        <dbReference type="Proteomes" id="UP000323720"/>
    </source>
</evidence>
<keyword evidence="2" id="KW-1185">Reference proteome</keyword>